<evidence type="ECO:0000259" key="8">
    <source>
        <dbReference type="PROSITE" id="PS50240"/>
    </source>
</evidence>
<dbReference type="InterPro" id="IPR001254">
    <property type="entry name" value="Trypsin_dom"/>
</dbReference>
<evidence type="ECO:0000256" key="7">
    <source>
        <dbReference type="SAM" id="SignalP"/>
    </source>
</evidence>
<evidence type="ECO:0000256" key="1">
    <source>
        <dbReference type="ARBA" id="ARBA00022670"/>
    </source>
</evidence>
<dbReference type="AlphaFoldDB" id="A0ABD0X382"/>
<dbReference type="SUPFAM" id="SSF50494">
    <property type="entry name" value="Trypsin-like serine proteases"/>
    <property type="match status" value="1"/>
</dbReference>
<dbReference type="GO" id="GO:0008236">
    <property type="term" value="F:serine-type peptidase activity"/>
    <property type="evidence" value="ECO:0007669"/>
    <property type="project" value="UniProtKB-KW"/>
</dbReference>
<evidence type="ECO:0000256" key="6">
    <source>
        <dbReference type="RuleBase" id="RU363034"/>
    </source>
</evidence>
<organism evidence="9 10">
    <name type="scientific">Umbra pygmaea</name>
    <name type="common">Eastern mudminnow</name>
    <dbReference type="NCBI Taxonomy" id="75934"/>
    <lineage>
        <taxon>Eukaryota</taxon>
        <taxon>Metazoa</taxon>
        <taxon>Chordata</taxon>
        <taxon>Craniata</taxon>
        <taxon>Vertebrata</taxon>
        <taxon>Euteleostomi</taxon>
        <taxon>Actinopterygii</taxon>
        <taxon>Neopterygii</taxon>
        <taxon>Teleostei</taxon>
        <taxon>Protacanthopterygii</taxon>
        <taxon>Esociformes</taxon>
        <taxon>Umbridae</taxon>
        <taxon>Umbra</taxon>
    </lineage>
</organism>
<dbReference type="InterPro" id="IPR009003">
    <property type="entry name" value="Peptidase_S1_PA"/>
</dbReference>
<evidence type="ECO:0000313" key="9">
    <source>
        <dbReference type="EMBL" id="KAL0993624.1"/>
    </source>
</evidence>
<dbReference type="PROSITE" id="PS00134">
    <property type="entry name" value="TRYPSIN_HIS"/>
    <property type="match status" value="1"/>
</dbReference>
<comment type="caution">
    <text evidence="9">The sequence shown here is derived from an EMBL/GenBank/DDBJ whole genome shotgun (WGS) entry which is preliminary data.</text>
</comment>
<dbReference type="InterPro" id="IPR043504">
    <property type="entry name" value="Peptidase_S1_PA_chymotrypsin"/>
</dbReference>
<protein>
    <recommendedName>
        <fullName evidence="8">Peptidase S1 domain-containing protein</fullName>
    </recommendedName>
</protein>
<dbReference type="Proteomes" id="UP001557470">
    <property type="component" value="Unassembled WGS sequence"/>
</dbReference>
<keyword evidence="1 6" id="KW-0645">Protease</keyword>
<dbReference type="InterPro" id="IPR033116">
    <property type="entry name" value="TRYPSIN_SER"/>
</dbReference>
<dbReference type="PANTHER" id="PTHR24252:SF7">
    <property type="entry name" value="HYALIN"/>
    <property type="match status" value="1"/>
</dbReference>
<dbReference type="InterPro" id="IPR001314">
    <property type="entry name" value="Peptidase_S1A"/>
</dbReference>
<keyword evidence="10" id="KW-1185">Reference proteome</keyword>
<evidence type="ECO:0000313" key="10">
    <source>
        <dbReference type="Proteomes" id="UP001557470"/>
    </source>
</evidence>
<dbReference type="Pfam" id="PF00089">
    <property type="entry name" value="Trypsin"/>
    <property type="match status" value="1"/>
</dbReference>
<keyword evidence="2 7" id="KW-0732">Signal</keyword>
<sequence>MGFLGLLSVILLIIEAAGRNVPRFRSSIVGGEDAPKGSWPWMASLTISVGYDSYSCGGSLLNEQWVLTAAHCVVLNEDIVLEDSYIHLGVHSLQELEDPDVIVRSMSDIIPHPEYESHDWGAINDIALIKLNQSVCLSHRILPVKLPGPNGILKLRGAECWVTGWGDVNEDVPLSGKQILQQLRVPLIKQCDCLEAYPILTPEMVCAGFWNGGKDTCQGDSGGPLVCLLGEEFVQVGITSFGRGCANEGFPGVYTRVIRFIRFITEIINSDV</sequence>
<dbReference type="PROSITE" id="PS50240">
    <property type="entry name" value="TRYPSIN_DOM"/>
    <property type="match status" value="1"/>
</dbReference>
<dbReference type="CDD" id="cd00190">
    <property type="entry name" value="Tryp_SPc"/>
    <property type="match status" value="1"/>
</dbReference>
<dbReference type="SMART" id="SM00020">
    <property type="entry name" value="Tryp_SPc"/>
    <property type="match status" value="1"/>
</dbReference>
<proteinExistence type="predicted"/>
<name>A0ABD0X382_UMBPY</name>
<reference evidence="9 10" key="1">
    <citation type="submission" date="2024-06" db="EMBL/GenBank/DDBJ databases">
        <authorList>
            <person name="Pan Q."/>
            <person name="Wen M."/>
            <person name="Jouanno E."/>
            <person name="Zahm M."/>
            <person name="Klopp C."/>
            <person name="Cabau C."/>
            <person name="Louis A."/>
            <person name="Berthelot C."/>
            <person name="Parey E."/>
            <person name="Roest Crollius H."/>
            <person name="Montfort J."/>
            <person name="Robinson-Rechavi M."/>
            <person name="Bouchez O."/>
            <person name="Lampietro C."/>
            <person name="Lopez Roques C."/>
            <person name="Donnadieu C."/>
            <person name="Postlethwait J."/>
            <person name="Bobe J."/>
            <person name="Verreycken H."/>
            <person name="Guiguen Y."/>
        </authorList>
    </citation>
    <scope>NUCLEOTIDE SEQUENCE [LARGE SCALE GENOMIC DNA]</scope>
    <source>
        <strain evidence="9">Up_M1</strain>
        <tissue evidence="9">Testis</tissue>
    </source>
</reference>
<keyword evidence="3 6" id="KW-0378">Hydrolase</keyword>
<dbReference type="InterPro" id="IPR018114">
    <property type="entry name" value="TRYPSIN_HIS"/>
</dbReference>
<dbReference type="FunFam" id="2.40.10.10:FF:000024">
    <property type="entry name" value="Serine protease 53"/>
    <property type="match status" value="1"/>
</dbReference>
<dbReference type="GO" id="GO:0006508">
    <property type="term" value="P:proteolysis"/>
    <property type="evidence" value="ECO:0007669"/>
    <property type="project" value="UniProtKB-KW"/>
</dbReference>
<feature type="domain" description="Peptidase S1" evidence="8">
    <location>
        <begin position="28"/>
        <end position="269"/>
    </location>
</feature>
<dbReference type="EMBL" id="JAGEUA010000003">
    <property type="protein sequence ID" value="KAL0993624.1"/>
    <property type="molecule type" value="Genomic_DNA"/>
</dbReference>
<accession>A0ABD0X382</accession>
<evidence type="ECO:0000256" key="5">
    <source>
        <dbReference type="ARBA" id="ARBA00023157"/>
    </source>
</evidence>
<gene>
    <name evidence="9" type="ORF">UPYG_G00110710</name>
</gene>
<evidence type="ECO:0000256" key="2">
    <source>
        <dbReference type="ARBA" id="ARBA00022729"/>
    </source>
</evidence>
<dbReference type="PANTHER" id="PTHR24252">
    <property type="entry name" value="ACROSIN-RELATED"/>
    <property type="match status" value="1"/>
</dbReference>
<dbReference type="PROSITE" id="PS00135">
    <property type="entry name" value="TRYPSIN_SER"/>
    <property type="match status" value="1"/>
</dbReference>
<feature type="chain" id="PRO_5044880461" description="Peptidase S1 domain-containing protein" evidence="7">
    <location>
        <begin position="19"/>
        <end position="272"/>
    </location>
</feature>
<evidence type="ECO:0000256" key="3">
    <source>
        <dbReference type="ARBA" id="ARBA00022801"/>
    </source>
</evidence>
<keyword evidence="4 6" id="KW-0720">Serine protease</keyword>
<evidence type="ECO:0000256" key="4">
    <source>
        <dbReference type="ARBA" id="ARBA00022825"/>
    </source>
</evidence>
<dbReference type="PRINTS" id="PR00722">
    <property type="entry name" value="CHYMOTRYPSIN"/>
</dbReference>
<feature type="signal peptide" evidence="7">
    <location>
        <begin position="1"/>
        <end position="18"/>
    </location>
</feature>
<dbReference type="Gene3D" id="2.40.10.10">
    <property type="entry name" value="Trypsin-like serine proteases"/>
    <property type="match status" value="1"/>
</dbReference>
<keyword evidence="5" id="KW-1015">Disulfide bond</keyword>